<evidence type="ECO:0000256" key="1">
    <source>
        <dbReference type="SAM" id="MobiDB-lite"/>
    </source>
</evidence>
<accession>A0A0W8DJH0</accession>
<evidence type="ECO:0000313" key="3">
    <source>
        <dbReference type="Proteomes" id="UP000052943"/>
    </source>
</evidence>
<dbReference type="OrthoDB" id="110881at2759"/>
<comment type="caution">
    <text evidence="2">The sequence shown here is derived from an EMBL/GenBank/DDBJ whole genome shotgun (WGS) entry which is preliminary data.</text>
</comment>
<evidence type="ECO:0000313" key="2">
    <source>
        <dbReference type="EMBL" id="KUF96473.1"/>
    </source>
</evidence>
<sequence length="245" mass="27762">MNNIQEANQRSSEETVDAVRGVTATTPWSVEAIRDAADGLRVLPERAVATLVVRVGQAHGRARGGWRKEIDFDIREGYAVFRQKCLAKFTEVLASPDARKRPVHLSEDTDIYLNRARNDSQDKYIRLSAKKNSHHLDIVHQRRPDTATFEVPAHNTTAEAMALDQQRADIRRADSEAEAARQTGVVKIKLNRLWMPVEVDIISLRRAIGLPDHDMFTQGIFHEFNAPPPTNPTMQDVDYLEDEEM</sequence>
<reference evidence="2 3" key="1">
    <citation type="submission" date="2015-11" db="EMBL/GenBank/DDBJ databases">
        <title>Genomes and virulence difference between two physiological races of Phytophthora nicotianae.</title>
        <authorList>
            <person name="Liu H."/>
            <person name="Ma X."/>
            <person name="Yu H."/>
            <person name="Fang D."/>
            <person name="Li Y."/>
            <person name="Wang X."/>
            <person name="Wang W."/>
            <person name="Dong Y."/>
            <person name="Xiao B."/>
        </authorList>
    </citation>
    <scope>NUCLEOTIDE SEQUENCE [LARGE SCALE GENOMIC DNA]</scope>
    <source>
        <strain evidence="3">race 0</strain>
    </source>
</reference>
<dbReference type="AlphaFoldDB" id="A0A0W8DJH0"/>
<gene>
    <name evidence="2" type="ORF">AM587_10004427</name>
</gene>
<organism evidence="2 3">
    <name type="scientific">Phytophthora nicotianae</name>
    <name type="common">Potato buckeye rot agent</name>
    <name type="synonym">Phytophthora parasitica</name>
    <dbReference type="NCBI Taxonomy" id="4792"/>
    <lineage>
        <taxon>Eukaryota</taxon>
        <taxon>Sar</taxon>
        <taxon>Stramenopiles</taxon>
        <taxon>Oomycota</taxon>
        <taxon>Peronosporomycetes</taxon>
        <taxon>Peronosporales</taxon>
        <taxon>Peronosporaceae</taxon>
        <taxon>Phytophthora</taxon>
    </lineage>
</organism>
<feature type="region of interest" description="Disordered" evidence="1">
    <location>
        <begin position="222"/>
        <end position="245"/>
    </location>
</feature>
<dbReference type="Proteomes" id="UP000052943">
    <property type="component" value="Unassembled WGS sequence"/>
</dbReference>
<dbReference type="EMBL" id="LNFO01001011">
    <property type="protein sequence ID" value="KUF96473.1"/>
    <property type="molecule type" value="Genomic_DNA"/>
</dbReference>
<protein>
    <submittedName>
        <fullName evidence="2">Uncharacterized protein</fullName>
    </submittedName>
</protein>
<proteinExistence type="predicted"/>
<name>A0A0W8DJH0_PHYNI</name>